<dbReference type="EMBL" id="JADWDJ010000024">
    <property type="protein sequence ID" value="KAG5261237.1"/>
    <property type="molecule type" value="Genomic_DNA"/>
</dbReference>
<feature type="transmembrane region" description="Helical" evidence="2">
    <location>
        <begin position="6"/>
        <end position="29"/>
    </location>
</feature>
<protein>
    <submittedName>
        <fullName evidence="3">Uncharacterized protein</fullName>
    </submittedName>
</protein>
<dbReference type="AlphaFoldDB" id="A0AAV6FJA4"/>
<feature type="compositionally biased region" description="Basic and acidic residues" evidence="1">
    <location>
        <begin position="152"/>
        <end position="161"/>
    </location>
</feature>
<evidence type="ECO:0000256" key="1">
    <source>
        <dbReference type="SAM" id="MobiDB-lite"/>
    </source>
</evidence>
<reference evidence="3" key="1">
    <citation type="submission" date="2020-10" db="EMBL/GenBank/DDBJ databases">
        <title>Chromosome-scale genome assembly of the Allis shad, Alosa alosa.</title>
        <authorList>
            <person name="Margot Z."/>
            <person name="Christophe K."/>
            <person name="Cabau C."/>
            <person name="Louis A."/>
            <person name="Berthelot C."/>
            <person name="Parey E."/>
            <person name="Roest Crollius H."/>
            <person name="Montfort J."/>
            <person name="Robinson-Rechavi M."/>
            <person name="Bucao C."/>
            <person name="Bouchez O."/>
            <person name="Gislard M."/>
            <person name="Lluch J."/>
            <person name="Milhes M."/>
            <person name="Lampietro C."/>
            <person name="Lopez Roques C."/>
            <person name="Donnadieu C."/>
            <person name="Braasch I."/>
            <person name="Desvignes T."/>
            <person name="Postlethwait J."/>
            <person name="Bobe J."/>
            <person name="Guiguen Y."/>
        </authorList>
    </citation>
    <scope>NUCLEOTIDE SEQUENCE</scope>
    <source>
        <strain evidence="3">M-15738</strain>
        <tissue evidence="3">Blood</tissue>
    </source>
</reference>
<evidence type="ECO:0000313" key="4">
    <source>
        <dbReference type="Proteomes" id="UP000823561"/>
    </source>
</evidence>
<proteinExistence type="predicted"/>
<dbReference type="Proteomes" id="UP000823561">
    <property type="component" value="Chromosome 24"/>
</dbReference>
<keyword evidence="4" id="KW-1185">Reference proteome</keyword>
<organism evidence="3 4">
    <name type="scientific">Alosa alosa</name>
    <name type="common">allis shad</name>
    <dbReference type="NCBI Taxonomy" id="278164"/>
    <lineage>
        <taxon>Eukaryota</taxon>
        <taxon>Metazoa</taxon>
        <taxon>Chordata</taxon>
        <taxon>Craniata</taxon>
        <taxon>Vertebrata</taxon>
        <taxon>Euteleostomi</taxon>
        <taxon>Actinopterygii</taxon>
        <taxon>Neopterygii</taxon>
        <taxon>Teleostei</taxon>
        <taxon>Clupei</taxon>
        <taxon>Clupeiformes</taxon>
        <taxon>Clupeoidei</taxon>
        <taxon>Clupeidae</taxon>
        <taxon>Alosa</taxon>
    </lineage>
</organism>
<feature type="compositionally biased region" description="Acidic residues" evidence="1">
    <location>
        <begin position="117"/>
        <end position="126"/>
    </location>
</feature>
<keyword evidence="2" id="KW-0472">Membrane</keyword>
<evidence type="ECO:0000313" key="3">
    <source>
        <dbReference type="EMBL" id="KAG5261237.1"/>
    </source>
</evidence>
<evidence type="ECO:0000256" key="2">
    <source>
        <dbReference type="SAM" id="Phobius"/>
    </source>
</evidence>
<keyword evidence="2" id="KW-0812">Transmembrane</keyword>
<keyword evidence="2" id="KW-1133">Transmembrane helix</keyword>
<comment type="caution">
    <text evidence="3">The sequence shown here is derived from an EMBL/GenBank/DDBJ whole genome shotgun (WGS) entry which is preliminary data.</text>
</comment>
<accession>A0AAV6FJA4</accession>
<sequence length="202" mass="22489">MTNSNTPGTTIGVLVALFIILFGLLVYLYRRLNRDTENQYTVRNIVLSEGGLRDRVRSGVVAMEARLGIHLWPRPRPSSEEEEVIGDSQPATNEDVETGQNERSGDVAAEDKNEHADEGDDSEDDYSSMGGTDLRERAKLMKDVDEGDDQQEGERRRGGEGKEEEGEREVGGLLVNLQEFSSSAIWSEEKKDENEDVDLTAL</sequence>
<feature type="compositionally biased region" description="Basic and acidic residues" evidence="1">
    <location>
        <begin position="103"/>
        <end position="116"/>
    </location>
</feature>
<feature type="region of interest" description="Disordered" evidence="1">
    <location>
        <begin position="73"/>
        <end position="202"/>
    </location>
</feature>
<name>A0AAV6FJA4_9TELE</name>
<gene>
    <name evidence="3" type="ORF">AALO_G00301570</name>
</gene>
<feature type="compositionally biased region" description="Basic and acidic residues" evidence="1">
    <location>
        <begin position="133"/>
        <end position="144"/>
    </location>
</feature>